<proteinExistence type="predicted"/>
<protein>
    <submittedName>
        <fullName evidence="1">Uncharacterized protein</fullName>
    </submittedName>
</protein>
<dbReference type="EMBL" id="GBRH01168756">
    <property type="protein sequence ID" value="JAE29140.1"/>
    <property type="molecule type" value="Transcribed_RNA"/>
</dbReference>
<sequence length="46" mass="5197">MESLAALNSKVRLSPSGLGLPHHYTAWFSTTKLSMQYMTSLLQNWV</sequence>
<reference evidence="1" key="1">
    <citation type="submission" date="2014-09" db="EMBL/GenBank/DDBJ databases">
        <authorList>
            <person name="Magalhaes I.L.F."/>
            <person name="Oliveira U."/>
            <person name="Santos F.R."/>
            <person name="Vidigal T.H.D.A."/>
            <person name="Brescovit A.D."/>
            <person name="Santos A.J."/>
        </authorList>
    </citation>
    <scope>NUCLEOTIDE SEQUENCE</scope>
    <source>
        <tissue evidence="1">Shoot tissue taken approximately 20 cm above the soil surface</tissue>
    </source>
</reference>
<dbReference type="AlphaFoldDB" id="A0A0A9GVY2"/>
<name>A0A0A9GVY2_ARUDO</name>
<reference evidence="1" key="2">
    <citation type="journal article" date="2015" name="Data Brief">
        <title>Shoot transcriptome of the giant reed, Arundo donax.</title>
        <authorList>
            <person name="Barrero R.A."/>
            <person name="Guerrero F.D."/>
            <person name="Moolhuijzen P."/>
            <person name="Goolsby J.A."/>
            <person name="Tidwell J."/>
            <person name="Bellgard S.E."/>
            <person name="Bellgard M.I."/>
        </authorList>
    </citation>
    <scope>NUCLEOTIDE SEQUENCE</scope>
    <source>
        <tissue evidence="1">Shoot tissue taken approximately 20 cm above the soil surface</tissue>
    </source>
</reference>
<organism evidence="1">
    <name type="scientific">Arundo donax</name>
    <name type="common">Giant reed</name>
    <name type="synonym">Donax arundinaceus</name>
    <dbReference type="NCBI Taxonomy" id="35708"/>
    <lineage>
        <taxon>Eukaryota</taxon>
        <taxon>Viridiplantae</taxon>
        <taxon>Streptophyta</taxon>
        <taxon>Embryophyta</taxon>
        <taxon>Tracheophyta</taxon>
        <taxon>Spermatophyta</taxon>
        <taxon>Magnoliopsida</taxon>
        <taxon>Liliopsida</taxon>
        <taxon>Poales</taxon>
        <taxon>Poaceae</taxon>
        <taxon>PACMAD clade</taxon>
        <taxon>Arundinoideae</taxon>
        <taxon>Arundineae</taxon>
        <taxon>Arundo</taxon>
    </lineage>
</organism>
<accession>A0A0A9GVY2</accession>
<evidence type="ECO:0000313" key="1">
    <source>
        <dbReference type="EMBL" id="JAE29140.1"/>
    </source>
</evidence>